<dbReference type="EMBL" id="HACG01038751">
    <property type="protein sequence ID" value="CEK85616.1"/>
    <property type="molecule type" value="Transcribed_RNA"/>
</dbReference>
<evidence type="ECO:0000313" key="1">
    <source>
        <dbReference type="EMBL" id="CEK85616.1"/>
    </source>
</evidence>
<gene>
    <name evidence="1" type="primary">ORF149178</name>
</gene>
<protein>
    <submittedName>
        <fullName evidence="1">Uncharacterized protein</fullName>
    </submittedName>
</protein>
<reference evidence="1" key="1">
    <citation type="submission" date="2014-12" db="EMBL/GenBank/DDBJ databases">
        <title>Insight into the proteome of Arion vulgaris.</title>
        <authorList>
            <person name="Aradska J."/>
            <person name="Bulat T."/>
            <person name="Smidak R."/>
            <person name="Sarate P."/>
            <person name="Gangsoo J."/>
            <person name="Sialana F."/>
            <person name="Bilban M."/>
            <person name="Lubec G."/>
        </authorList>
    </citation>
    <scope>NUCLEOTIDE SEQUENCE</scope>
    <source>
        <tissue evidence="1">Skin</tissue>
    </source>
</reference>
<organism evidence="1">
    <name type="scientific">Arion vulgaris</name>
    <dbReference type="NCBI Taxonomy" id="1028688"/>
    <lineage>
        <taxon>Eukaryota</taxon>
        <taxon>Metazoa</taxon>
        <taxon>Spiralia</taxon>
        <taxon>Lophotrochozoa</taxon>
        <taxon>Mollusca</taxon>
        <taxon>Gastropoda</taxon>
        <taxon>Heterobranchia</taxon>
        <taxon>Euthyneura</taxon>
        <taxon>Panpulmonata</taxon>
        <taxon>Eupulmonata</taxon>
        <taxon>Stylommatophora</taxon>
        <taxon>Helicina</taxon>
        <taxon>Arionoidea</taxon>
        <taxon>Arionidae</taxon>
        <taxon>Arion</taxon>
    </lineage>
</organism>
<accession>A0A0B7AZZ6</accession>
<proteinExistence type="predicted"/>
<sequence length="86" mass="10217">METGGRTAMRWTDEISVPEHQPQTVILCRRTGHNRMRHHLYTRFKIGTNNLYPCDLACMTSEYILQDCHQYADLRSKRWPTYTSVQ</sequence>
<dbReference type="AlphaFoldDB" id="A0A0B7AZZ6"/>
<name>A0A0B7AZZ6_9EUPU</name>
<feature type="non-terminal residue" evidence="1">
    <location>
        <position position="86"/>
    </location>
</feature>